<dbReference type="PRINTS" id="PR01438">
    <property type="entry name" value="UNVRSLSTRESS"/>
</dbReference>
<feature type="domain" description="UspA" evidence="2">
    <location>
        <begin position="1"/>
        <end position="137"/>
    </location>
</feature>
<sequence>MYKNILLGVDTQLKNEKAIQEVCKLAGPDSLVTIVNVISEQDLRASIQFGMHLEELKEKRCEELEPTRRRLTDCDIQFEELILKGSPKEKLVETANRGNYEIVVLSNRKAEKEKKFVLGSVSHKVAKRATIPVLIVK</sequence>
<gene>
    <name evidence="3" type="ORF">C273_01165</name>
</gene>
<dbReference type="AlphaFoldDB" id="K9AVT0"/>
<dbReference type="eggNOG" id="COG0589">
    <property type="taxonomic scope" value="Bacteria"/>
</dbReference>
<evidence type="ECO:0000313" key="4">
    <source>
        <dbReference type="Proteomes" id="UP000009885"/>
    </source>
</evidence>
<dbReference type="PATRIC" id="fig|1229783.3.peg.238"/>
<proteinExistence type="inferred from homology"/>
<evidence type="ECO:0000259" key="2">
    <source>
        <dbReference type="Pfam" id="PF00582"/>
    </source>
</evidence>
<name>K9AVT0_9STAP</name>
<protein>
    <recommendedName>
        <fullName evidence="2">UspA domain-containing protein</fullName>
    </recommendedName>
</protein>
<dbReference type="OrthoDB" id="9777884at2"/>
<dbReference type="PANTHER" id="PTHR46268">
    <property type="entry name" value="STRESS RESPONSE PROTEIN NHAX"/>
    <property type="match status" value="1"/>
</dbReference>
<keyword evidence="4" id="KW-1185">Reference proteome</keyword>
<organism evidence="3 4">
    <name type="scientific">Staphylococcus massiliensis S46</name>
    <dbReference type="NCBI Taxonomy" id="1229783"/>
    <lineage>
        <taxon>Bacteria</taxon>
        <taxon>Bacillati</taxon>
        <taxon>Bacillota</taxon>
        <taxon>Bacilli</taxon>
        <taxon>Bacillales</taxon>
        <taxon>Staphylococcaceae</taxon>
        <taxon>Staphylococcus</taxon>
    </lineage>
</organism>
<dbReference type="CDD" id="cd00293">
    <property type="entry name" value="USP-like"/>
    <property type="match status" value="1"/>
</dbReference>
<dbReference type="RefSeq" id="WP_009381924.1">
    <property type="nucleotide sequence ID" value="NZ_AMSQ01000002.1"/>
</dbReference>
<dbReference type="Proteomes" id="UP000009885">
    <property type="component" value="Unassembled WGS sequence"/>
</dbReference>
<dbReference type="Gene3D" id="3.40.50.620">
    <property type="entry name" value="HUPs"/>
    <property type="match status" value="1"/>
</dbReference>
<dbReference type="Pfam" id="PF00582">
    <property type="entry name" value="Usp"/>
    <property type="match status" value="1"/>
</dbReference>
<dbReference type="SUPFAM" id="SSF52402">
    <property type="entry name" value="Adenine nucleotide alpha hydrolases-like"/>
    <property type="match status" value="1"/>
</dbReference>
<accession>K9AVT0</accession>
<comment type="similarity">
    <text evidence="1">Belongs to the universal stress protein A family.</text>
</comment>
<dbReference type="EMBL" id="AMSQ01000002">
    <property type="protein sequence ID" value="EKU50211.1"/>
    <property type="molecule type" value="Genomic_DNA"/>
</dbReference>
<dbReference type="PANTHER" id="PTHR46268:SF6">
    <property type="entry name" value="UNIVERSAL STRESS PROTEIN UP12"/>
    <property type="match status" value="1"/>
</dbReference>
<evidence type="ECO:0000313" key="3">
    <source>
        <dbReference type="EMBL" id="EKU50211.1"/>
    </source>
</evidence>
<dbReference type="STRING" id="1229783.C273_01165"/>
<dbReference type="InterPro" id="IPR006016">
    <property type="entry name" value="UspA"/>
</dbReference>
<reference evidence="3 4" key="1">
    <citation type="journal article" date="2013" name="Genome Announc.">
        <title>Genome Sequence of Staphylococcus massiliensis Strain S46, Isolated from the Surface of Healthy Human Skin.</title>
        <authorList>
            <person name="Srivastav R."/>
            <person name="Singh A."/>
            <person name="Jangir P.K."/>
            <person name="Kumari C."/>
            <person name="Muduli S."/>
            <person name="Sharma R."/>
        </authorList>
    </citation>
    <scope>NUCLEOTIDE SEQUENCE [LARGE SCALE GENOMIC DNA]</scope>
    <source>
        <strain evidence="3 4">S46</strain>
    </source>
</reference>
<dbReference type="InterPro" id="IPR006015">
    <property type="entry name" value="Universal_stress_UspA"/>
</dbReference>
<dbReference type="InterPro" id="IPR014729">
    <property type="entry name" value="Rossmann-like_a/b/a_fold"/>
</dbReference>
<evidence type="ECO:0000256" key="1">
    <source>
        <dbReference type="ARBA" id="ARBA00008791"/>
    </source>
</evidence>
<comment type="caution">
    <text evidence="3">The sequence shown here is derived from an EMBL/GenBank/DDBJ whole genome shotgun (WGS) entry which is preliminary data.</text>
</comment>